<dbReference type="OrthoDB" id="10501108at2759"/>
<dbReference type="EMBL" id="JAIQCV010000011">
    <property type="protein sequence ID" value="KAH1048264.1"/>
    <property type="molecule type" value="Genomic_DNA"/>
</dbReference>
<reference evidence="1 2" key="1">
    <citation type="journal article" date="2021" name="Plant Biotechnol. J.">
        <title>Multi-omics assisted identification of the key and species-specific regulatory components of drought-tolerant mechanisms in Gossypium stocksii.</title>
        <authorList>
            <person name="Yu D."/>
            <person name="Ke L."/>
            <person name="Zhang D."/>
            <person name="Wu Y."/>
            <person name="Sun Y."/>
            <person name="Mei J."/>
            <person name="Sun J."/>
            <person name="Sun Y."/>
        </authorList>
    </citation>
    <scope>NUCLEOTIDE SEQUENCE [LARGE SCALE GENOMIC DNA]</scope>
    <source>
        <strain evidence="2">cv. E1</strain>
        <tissue evidence="1">Leaf</tissue>
    </source>
</reference>
<feature type="non-terminal residue" evidence="1">
    <location>
        <position position="1"/>
    </location>
</feature>
<gene>
    <name evidence="1" type="ORF">J1N35_039048</name>
</gene>
<dbReference type="Proteomes" id="UP000828251">
    <property type="component" value="Unassembled WGS sequence"/>
</dbReference>
<dbReference type="AlphaFoldDB" id="A0A9D3UNY8"/>
<sequence length="62" mass="7148">LIIFGKADEYQTKLLKGILEDFCDFSVTRVSEELRRHLNEILGFCKVQNLGSYLGVHPLHDK</sequence>
<accession>A0A9D3UNY8</accession>
<keyword evidence="2" id="KW-1185">Reference proteome</keyword>
<evidence type="ECO:0000313" key="1">
    <source>
        <dbReference type="EMBL" id="KAH1048264.1"/>
    </source>
</evidence>
<feature type="non-terminal residue" evidence="1">
    <location>
        <position position="62"/>
    </location>
</feature>
<organism evidence="1 2">
    <name type="scientific">Gossypium stocksii</name>
    <dbReference type="NCBI Taxonomy" id="47602"/>
    <lineage>
        <taxon>Eukaryota</taxon>
        <taxon>Viridiplantae</taxon>
        <taxon>Streptophyta</taxon>
        <taxon>Embryophyta</taxon>
        <taxon>Tracheophyta</taxon>
        <taxon>Spermatophyta</taxon>
        <taxon>Magnoliopsida</taxon>
        <taxon>eudicotyledons</taxon>
        <taxon>Gunneridae</taxon>
        <taxon>Pentapetalae</taxon>
        <taxon>rosids</taxon>
        <taxon>malvids</taxon>
        <taxon>Malvales</taxon>
        <taxon>Malvaceae</taxon>
        <taxon>Malvoideae</taxon>
        <taxon>Gossypium</taxon>
    </lineage>
</organism>
<name>A0A9D3UNY8_9ROSI</name>
<proteinExistence type="predicted"/>
<protein>
    <submittedName>
        <fullName evidence="1">Uncharacterized protein</fullName>
    </submittedName>
</protein>
<comment type="caution">
    <text evidence="1">The sequence shown here is derived from an EMBL/GenBank/DDBJ whole genome shotgun (WGS) entry which is preliminary data.</text>
</comment>
<evidence type="ECO:0000313" key="2">
    <source>
        <dbReference type="Proteomes" id="UP000828251"/>
    </source>
</evidence>